<dbReference type="Pfam" id="PF00246">
    <property type="entry name" value="Peptidase_M14"/>
    <property type="match status" value="1"/>
</dbReference>
<evidence type="ECO:0000256" key="3">
    <source>
        <dbReference type="PROSITE-ProRule" id="PRU01379"/>
    </source>
</evidence>
<gene>
    <name evidence="5" type="ORF">A3Q56_00130</name>
</gene>
<evidence type="ECO:0000256" key="1">
    <source>
        <dbReference type="ARBA" id="ARBA00001947"/>
    </source>
</evidence>
<proteinExistence type="inferred from homology"/>
<dbReference type="SUPFAM" id="SSF53187">
    <property type="entry name" value="Zn-dependent exopeptidases"/>
    <property type="match status" value="1"/>
</dbReference>
<comment type="cofactor">
    <cofactor evidence="1">
        <name>Zn(2+)</name>
        <dbReference type="ChEBI" id="CHEBI:29105"/>
    </cofactor>
</comment>
<comment type="caution">
    <text evidence="5">The sequence shown here is derived from an EMBL/GenBank/DDBJ whole genome shotgun (WGS) entry which is preliminary data.</text>
</comment>
<dbReference type="Gene3D" id="3.40.630.10">
    <property type="entry name" value="Zn peptidases"/>
    <property type="match status" value="1"/>
</dbReference>
<dbReference type="InterPro" id="IPR000834">
    <property type="entry name" value="Peptidase_M14"/>
</dbReference>
<sequence>MESDSETDITNSEHGINKNVTDFASVPEDFHGKIQKGHLIFDANFESGNLGKVVYISDFEYDIFIRPDSCNNKYRVWFNFIVKNVCRDQRAIFNIVNCSKTKSLYRDGMSPVVKSTSRNQWVRIRSNQVYYYRSPRYNYHYVMAFIFAFDIEEDYQFAYCFPYTYSQLQTFLYNLDLKGLPYYKRELLCLSTQQRRVDVLTITNEKNIGNSNNCKIVVITARVHPGETPASYVCEGLIKFLIKNTIESENLREHIIFKIVPMLNPDGVYLGNYRCCLMGFDLNRHWSNPSPWAHPTICATKNLLINLTHSPVNNVEFYIDIHAHSTMKNGFMYGNIFDDVTRANRQAILPQLLSNNTEDFSMSNTSFNKDEIKAGTSRRIFGGVLDEYAYCYTLEVSFFSYLPKSDGVASNATKMQLYNEFSYMKLGENVGKTLIDYYKQNGLIAVNVN</sequence>
<evidence type="ECO:0000313" key="5">
    <source>
        <dbReference type="EMBL" id="OAF72086.1"/>
    </source>
</evidence>
<dbReference type="PANTHER" id="PTHR12756:SF9">
    <property type="entry name" value="CYTOSOLIC CARBOXYPEPTIDASE 6"/>
    <property type="match status" value="1"/>
</dbReference>
<dbReference type="CDD" id="cd06908">
    <property type="entry name" value="M14_AGBL4_like"/>
    <property type="match status" value="1"/>
</dbReference>
<dbReference type="GO" id="GO:0008270">
    <property type="term" value="F:zinc ion binding"/>
    <property type="evidence" value="ECO:0007669"/>
    <property type="project" value="InterPro"/>
</dbReference>
<name>A0A177BD25_9BILA</name>
<evidence type="ECO:0000256" key="2">
    <source>
        <dbReference type="ARBA" id="ARBA00005988"/>
    </source>
</evidence>
<dbReference type="Gene3D" id="2.60.40.3120">
    <property type="match status" value="1"/>
</dbReference>
<evidence type="ECO:0000259" key="4">
    <source>
        <dbReference type="PROSITE" id="PS52035"/>
    </source>
</evidence>
<dbReference type="InterPro" id="IPR040626">
    <property type="entry name" value="Pepdidase_M14_N"/>
</dbReference>
<dbReference type="Pfam" id="PF18027">
    <property type="entry name" value="Pepdidase_M14_N"/>
    <property type="match status" value="1"/>
</dbReference>
<dbReference type="InterPro" id="IPR050821">
    <property type="entry name" value="Cytosolic_carboxypeptidase"/>
</dbReference>
<dbReference type="EMBL" id="LWCA01000005">
    <property type="protein sequence ID" value="OAF72086.1"/>
    <property type="molecule type" value="Genomic_DNA"/>
</dbReference>
<protein>
    <submittedName>
        <fullName evidence="5">Cytosolic carboxypeptidase 6</fullName>
    </submittedName>
</protein>
<dbReference type="AlphaFoldDB" id="A0A177BD25"/>
<dbReference type="GO" id="GO:0006508">
    <property type="term" value="P:proteolysis"/>
    <property type="evidence" value="ECO:0007669"/>
    <property type="project" value="InterPro"/>
</dbReference>
<dbReference type="PROSITE" id="PS52035">
    <property type="entry name" value="PEPTIDASE_M14"/>
    <property type="match status" value="1"/>
</dbReference>
<keyword evidence="5" id="KW-0121">Carboxypeptidase</keyword>
<keyword evidence="6" id="KW-1185">Reference proteome</keyword>
<dbReference type="GO" id="GO:0004181">
    <property type="term" value="F:metallocarboxypeptidase activity"/>
    <property type="evidence" value="ECO:0007669"/>
    <property type="project" value="InterPro"/>
</dbReference>
<dbReference type="OrthoDB" id="10253041at2759"/>
<organism evidence="5 6">
    <name type="scientific">Intoshia linei</name>
    <dbReference type="NCBI Taxonomy" id="1819745"/>
    <lineage>
        <taxon>Eukaryota</taxon>
        <taxon>Metazoa</taxon>
        <taxon>Spiralia</taxon>
        <taxon>Lophotrochozoa</taxon>
        <taxon>Mesozoa</taxon>
        <taxon>Orthonectida</taxon>
        <taxon>Rhopaluridae</taxon>
        <taxon>Intoshia</taxon>
    </lineage>
</organism>
<dbReference type="PANTHER" id="PTHR12756">
    <property type="entry name" value="CYTOSOLIC CARBOXYPEPTIDASE"/>
    <property type="match status" value="1"/>
</dbReference>
<feature type="domain" description="Peptidase M14" evidence="4">
    <location>
        <begin position="161"/>
        <end position="418"/>
    </location>
</feature>
<keyword evidence="5" id="KW-0378">Hydrolase</keyword>
<evidence type="ECO:0000313" key="6">
    <source>
        <dbReference type="Proteomes" id="UP000078046"/>
    </source>
</evidence>
<feature type="active site" description="Proton donor/acceptor" evidence="3">
    <location>
        <position position="395"/>
    </location>
</feature>
<reference evidence="5 6" key="1">
    <citation type="submission" date="2016-04" db="EMBL/GenBank/DDBJ databases">
        <title>The genome of Intoshia linei affirms orthonectids as highly simplified spiralians.</title>
        <authorList>
            <person name="Mikhailov K.V."/>
            <person name="Slusarev G.S."/>
            <person name="Nikitin M.A."/>
            <person name="Logacheva M.D."/>
            <person name="Penin A."/>
            <person name="Aleoshin V."/>
            <person name="Panchin Y.V."/>
        </authorList>
    </citation>
    <scope>NUCLEOTIDE SEQUENCE [LARGE SCALE GENOMIC DNA]</scope>
    <source>
        <strain evidence="5">Intl2013</strain>
        <tissue evidence="5">Whole animal</tissue>
    </source>
</reference>
<keyword evidence="5" id="KW-0645">Protease</keyword>
<comment type="similarity">
    <text evidence="2 3">Belongs to the peptidase M14 family.</text>
</comment>
<accession>A0A177BD25</accession>
<dbReference type="Proteomes" id="UP000078046">
    <property type="component" value="Unassembled WGS sequence"/>
</dbReference>